<gene>
    <name evidence="1" type="ORF">V6N11_055096</name>
</gene>
<sequence length="224" mass="25674">MHVASQSIFHAWFRVNGQLTDRPQGGKATKIDLPIQEREHATHHSQIRAAITPTLFEACPRAEKPYRTSYQPPSPHRGGYFLSLRGARCISSPLLIQHQRVYHVEAISNSGLGRVVRLHNRLSYEVDPPYSVLWRIENSFAINSALPGFFSAYKALTPPRYPGQKKISFPEKKISRCMRSQPSLTLLFKTKECDCILSYRDHLFPTLLLAINYRACVKHSERFK</sequence>
<keyword evidence="2" id="KW-1185">Reference proteome</keyword>
<accession>A0ABR1ZQY8</accession>
<protein>
    <submittedName>
        <fullName evidence="1">Uncharacterized protein</fullName>
    </submittedName>
</protein>
<evidence type="ECO:0000313" key="1">
    <source>
        <dbReference type="EMBL" id="KAK8482760.1"/>
    </source>
</evidence>
<proteinExistence type="predicted"/>
<name>A0ABR1ZQY8_9ROSI</name>
<organism evidence="1 2">
    <name type="scientific">Hibiscus sabdariffa</name>
    <name type="common">roselle</name>
    <dbReference type="NCBI Taxonomy" id="183260"/>
    <lineage>
        <taxon>Eukaryota</taxon>
        <taxon>Viridiplantae</taxon>
        <taxon>Streptophyta</taxon>
        <taxon>Embryophyta</taxon>
        <taxon>Tracheophyta</taxon>
        <taxon>Spermatophyta</taxon>
        <taxon>Magnoliopsida</taxon>
        <taxon>eudicotyledons</taxon>
        <taxon>Gunneridae</taxon>
        <taxon>Pentapetalae</taxon>
        <taxon>rosids</taxon>
        <taxon>malvids</taxon>
        <taxon>Malvales</taxon>
        <taxon>Malvaceae</taxon>
        <taxon>Malvoideae</taxon>
        <taxon>Hibiscus</taxon>
    </lineage>
</organism>
<comment type="caution">
    <text evidence="1">The sequence shown here is derived from an EMBL/GenBank/DDBJ whole genome shotgun (WGS) entry which is preliminary data.</text>
</comment>
<dbReference type="Proteomes" id="UP001396334">
    <property type="component" value="Unassembled WGS sequence"/>
</dbReference>
<evidence type="ECO:0000313" key="2">
    <source>
        <dbReference type="Proteomes" id="UP001396334"/>
    </source>
</evidence>
<reference evidence="1 2" key="1">
    <citation type="journal article" date="2024" name="G3 (Bethesda)">
        <title>Genome assembly of Hibiscus sabdariffa L. provides insights into metabolisms of medicinal natural products.</title>
        <authorList>
            <person name="Kim T."/>
        </authorList>
    </citation>
    <scope>NUCLEOTIDE SEQUENCE [LARGE SCALE GENOMIC DNA]</scope>
    <source>
        <strain evidence="1">TK-2024</strain>
        <tissue evidence="1">Old leaves</tissue>
    </source>
</reference>
<dbReference type="EMBL" id="JBBPBN010000740">
    <property type="protein sequence ID" value="KAK8482760.1"/>
    <property type="molecule type" value="Genomic_DNA"/>
</dbReference>